<evidence type="ECO:0000256" key="1">
    <source>
        <dbReference type="SAM" id="Coils"/>
    </source>
</evidence>
<keyword evidence="1" id="KW-0175">Coiled coil</keyword>
<feature type="region of interest" description="Disordered" evidence="2">
    <location>
        <begin position="280"/>
        <end position="302"/>
    </location>
</feature>
<sequence length="302" mass="34278">MASYNAYKNGSTEEEHITGKETFDSKYETCKKNNHDKYIDINDLSLKRLPENYQDSELLYFIMLQADLTGRIEVTNTVVNGELKVIRGTGFVQKIRLGKLSNCPCPKCKGEYEVYAILTITTVNHVVGTKDMFSNSTMLLETSKQSFTIYGNKIIKTDRDEDSNEDWCAVEFVSHEIDKVKELEITLENLKKKQGKLYKRYKDDVKLVVITGYPHGLNKKVSFGELSGDKEILKEVRASQEWCRYLYNAITCPGSSGSPVFILGQPVCGYGYWFGHSHNHSKGSKEDESKQINISSVGVDKK</sequence>
<keyword evidence="4" id="KW-1185">Reference proteome</keyword>
<dbReference type="InterPro" id="IPR009003">
    <property type="entry name" value="Peptidase_S1_PA"/>
</dbReference>
<dbReference type="SUPFAM" id="SSF50494">
    <property type="entry name" value="Trypsin-like serine proteases"/>
    <property type="match status" value="1"/>
</dbReference>
<organism evidence="3 4">
    <name type="scientific">Lymnaea stagnalis</name>
    <name type="common">Great pond snail</name>
    <name type="synonym">Helix stagnalis</name>
    <dbReference type="NCBI Taxonomy" id="6523"/>
    <lineage>
        <taxon>Eukaryota</taxon>
        <taxon>Metazoa</taxon>
        <taxon>Spiralia</taxon>
        <taxon>Lophotrochozoa</taxon>
        <taxon>Mollusca</taxon>
        <taxon>Gastropoda</taxon>
        <taxon>Heterobranchia</taxon>
        <taxon>Euthyneura</taxon>
        <taxon>Panpulmonata</taxon>
        <taxon>Hygrophila</taxon>
        <taxon>Lymnaeoidea</taxon>
        <taxon>Lymnaeidae</taxon>
        <taxon>Lymnaea</taxon>
    </lineage>
</organism>
<dbReference type="EMBL" id="CAXITT010000440">
    <property type="protein sequence ID" value="CAL1541573.1"/>
    <property type="molecule type" value="Genomic_DNA"/>
</dbReference>
<gene>
    <name evidence="3" type="ORF">GSLYS_00015179001</name>
</gene>
<name>A0AAV2I4D7_LYMST</name>
<comment type="caution">
    <text evidence="3">The sequence shown here is derived from an EMBL/GenBank/DDBJ whole genome shotgun (WGS) entry which is preliminary data.</text>
</comment>
<evidence type="ECO:0000256" key="2">
    <source>
        <dbReference type="SAM" id="MobiDB-lite"/>
    </source>
</evidence>
<proteinExistence type="predicted"/>
<accession>A0AAV2I4D7</accession>
<dbReference type="Proteomes" id="UP001497497">
    <property type="component" value="Unassembled WGS sequence"/>
</dbReference>
<dbReference type="InterPro" id="IPR043504">
    <property type="entry name" value="Peptidase_S1_PA_chymotrypsin"/>
</dbReference>
<evidence type="ECO:0000313" key="3">
    <source>
        <dbReference type="EMBL" id="CAL1541573.1"/>
    </source>
</evidence>
<dbReference type="AlphaFoldDB" id="A0AAV2I4D7"/>
<feature type="coiled-coil region" evidence="1">
    <location>
        <begin position="173"/>
        <end position="200"/>
    </location>
</feature>
<dbReference type="Gene3D" id="2.40.10.10">
    <property type="entry name" value="Trypsin-like serine proteases"/>
    <property type="match status" value="2"/>
</dbReference>
<evidence type="ECO:0000313" key="4">
    <source>
        <dbReference type="Proteomes" id="UP001497497"/>
    </source>
</evidence>
<protein>
    <submittedName>
        <fullName evidence="3">Uncharacterized protein</fullName>
    </submittedName>
</protein>
<reference evidence="3 4" key="1">
    <citation type="submission" date="2024-04" db="EMBL/GenBank/DDBJ databases">
        <authorList>
            <consortium name="Genoscope - CEA"/>
            <person name="William W."/>
        </authorList>
    </citation>
    <scope>NUCLEOTIDE SEQUENCE [LARGE SCALE GENOMIC DNA]</scope>
</reference>